<comment type="caution">
    <text evidence="2">The sequence shown here is derived from an EMBL/GenBank/DDBJ whole genome shotgun (WGS) entry which is preliminary data.</text>
</comment>
<evidence type="ECO:0000313" key="3">
    <source>
        <dbReference type="Proteomes" id="UP000437970"/>
    </source>
</evidence>
<feature type="region of interest" description="Disordered" evidence="1">
    <location>
        <begin position="101"/>
        <end position="126"/>
    </location>
</feature>
<dbReference type="InterPro" id="IPR010781">
    <property type="entry name" value="DUF1376"/>
</dbReference>
<evidence type="ECO:0000256" key="1">
    <source>
        <dbReference type="SAM" id="MobiDB-lite"/>
    </source>
</evidence>
<organism evidence="2 3">
    <name type="scientific">Pseudomonas helleri</name>
    <dbReference type="NCBI Taxonomy" id="1608996"/>
    <lineage>
        <taxon>Bacteria</taxon>
        <taxon>Pseudomonadati</taxon>
        <taxon>Pseudomonadota</taxon>
        <taxon>Gammaproteobacteria</taxon>
        <taxon>Pseudomonadales</taxon>
        <taxon>Pseudomonadaceae</taxon>
        <taxon>Pseudomonas</taxon>
    </lineage>
</organism>
<dbReference type="EMBL" id="WIVW01000013">
    <property type="protein sequence ID" value="MQU27258.1"/>
    <property type="molecule type" value="Genomic_DNA"/>
</dbReference>
<evidence type="ECO:0000313" key="2">
    <source>
        <dbReference type="EMBL" id="MQU27258.1"/>
    </source>
</evidence>
<accession>A0A7X2CDI1</accession>
<dbReference type="Proteomes" id="UP000437970">
    <property type="component" value="Unassembled WGS sequence"/>
</dbReference>
<sequence>MHYFKRNIGDYHKKAGRLTMLEHGAYTLLLDACYDRERFPTLEEAIDWCWARNKEEIDAVELVLRKFFDFVDGRYVQTRIQEEISAYQATALKNKEIAEKREATKRTKRAPSVHEACTDGHLTNNHKPLTTNQEPVDQEHCAPTVSEQADLFPKFWALYPRKQDKAKALKAWAKLKVTDELFSLITKGLSAQVVSADWVKEGGKYIPMPTTWLNGKRWEDEIPSAPTNVHLLPVNRHTNFESRDYKAGTKENANGTFRI</sequence>
<proteinExistence type="predicted"/>
<gene>
    <name evidence="2" type="ORF">GHO29_12255</name>
</gene>
<protein>
    <submittedName>
        <fullName evidence="2">DUF1376 domain-containing protein</fullName>
    </submittedName>
</protein>
<reference evidence="2 3" key="1">
    <citation type="submission" date="2019-10" db="EMBL/GenBank/DDBJ databases">
        <title>Evaluation of single-gene subtyping targets for Pseudomonas.</title>
        <authorList>
            <person name="Reichler S.J."/>
            <person name="Orsi R.H."/>
            <person name="Wiedmann M."/>
            <person name="Martin N.H."/>
            <person name="Murphy S.I."/>
        </authorList>
    </citation>
    <scope>NUCLEOTIDE SEQUENCE [LARGE SCALE GENOMIC DNA]</scope>
    <source>
        <strain evidence="2 3">FSL R10-1984</strain>
    </source>
</reference>
<dbReference type="AlphaFoldDB" id="A0A7X2CDI1"/>
<name>A0A7X2CDI1_9PSED</name>
<dbReference type="Pfam" id="PF07120">
    <property type="entry name" value="DUF1376"/>
    <property type="match status" value="1"/>
</dbReference>